<sequence length="364" mass="41440">MTVQINSNYLENYSKEYAQLVCERFFSSRQFITGQDIIQLTNSNQVNFFIIKRLFEKWQEELTKLKSNPFFDYRDIAVHEALTQFMNVLSRRIKAERAHFEPLVQEAVKLAIKLACQPVEFYQDEIRKAPAGKINEYLKENKKYYKWHDKAVTFLIDKAGFGQDREAYLKAISANYQVIKDSLESVNLLLATLGDVKAFDLDQYITGGSGTQASPVVEENKVTEASFFESVEEETVEVSAPEPQVVPEVRAERPAPAPPAMGNGRLDAGKLKAHFSAESYKGMKGILGELSESLALNQRFMFTKELFDGNADLLKHALKTIDESGSFDSAVDLINTRYVAELDWDTNSEAVREFLQLVYRKFAD</sequence>
<accession>A0A4R6T0K7</accession>
<gene>
    <name evidence="1" type="ORF">DFQ04_3504</name>
</gene>
<comment type="caution">
    <text evidence="1">The sequence shown here is derived from an EMBL/GenBank/DDBJ whole genome shotgun (WGS) entry which is preliminary data.</text>
</comment>
<dbReference type="RefSeq" id="WP_133558179.1">
    <property type="nucleotide sequence ID" value="NZ_SNYF01000010.1"/>
</dbReference>
<proteinExistence type="predicted"/>
<evidence type="ECO:0000313" key="2">
    <source>
        <dbReference type="Proteomes" id="UP000294535"/>
    </source>
</evidence>
<dbReference type="AlphaFoldDB" id="A0A4R6T0K7"/>
<keyword evidence="2" id="KW-1185">Reference proteome</keyword>
<name>A0A4R6T0K7_9BACT</name>
<dbReference type="Proteomes" id="UP000294535">
    <property type="component" value="Unassembled WGS sequence"/>
</dbReference>
<dbReference type="EMBL" id="SNYF01000010">
    <property type="protein sequence ID" value="TDQ13780.1"/>
    <property type="molecule type" value="Genomic_DNA"/>
</dbReference>
<evidence type="ECO:0000313" key="1">
    <source>
        <dbReference type="EMBL" id="TDQ13780.1"/>
    </source>
</evidence>
<reference evidence="1 2" key="1">
    <citation type="submission" date="2019-03" db="EMBL/GenBank/DDBJ databases">
        <title>Genomic Encyclopedia of Type Strains, Phase III (KMG-III): the genomes of soil and plant-associated and newly described type strains.</title>
        <authorList>
            <person name="Whitman W."/>
        </authorList>
    </citation>
    <scope>NUCLEOTIDE SEQUENCE [LARGE SCALE GENOMIC DNA]</scope>
    <source>
        <strain evidence="1 2">CECT 8446</strain>
    </source>
</reference>
<dbReference type="OrthoDB" id="1100725at2"/>
<protein>
    <submittedName>
        <fullName evidence="1">Uncharacterized protein</fullName>
    </submittedName>
</protein>
<organism evidence="1 2">
    <name type="scientific">Algoriphagus boseongensis</name>
    <dbReference type="NCBI Taxonomy" id="1442587"/>
    <lineage>
        <taxon>Bacteria</taxon>
        <taxon>Pseudomonadati</taxon>
        <taxon>Bacteroidota</taxon>
        <taxon>Cytophagia</taxon>
        <taxon>Cytophagales</taxon>
        <taxon>Cyclobacteriaceae</taxon>
        <taxon>Algoriphagus</taxon>
    </lineage>
</organism>